<evidence type="ECO:0000256" key="7">
    <source>
        <dbReference type="ARBA" id="ARBA00022723"/>
    </source>
</evidence>
<dbReference type="PANTHER" id="PTHR30529:SF1">
    <property type="entry name" value="CYTOCHROME B561 HOMOLOG 2"/>
    <property type="match status" value="1"/>
</dbReference>
<evidence type="ECO:0000259" key="14">
    <source>
        <dbReference type="Pfam" id="PF01292"/>
    </source>
</evidence>
<evidence type="ECO:0000256" key="8">
    <source>
        <dbReference type="ARBA" id="ARBA00022982"/>
    </source>
</evidence>
<keyword evidence="10" id="KW-0408">Iron</keyword>
<evidence type="ECO:0000256" key="11">
    <source>
        <dbReference type="ARBA" id="ARBA00023136"/>
    </source>
</evidence>
<dbReference type="SUPFAM" id="SSF81342">
    <property type="entry name" value="Transmembrane di-heme cytochromes"/>
    <property type="match status" value="1"/>
</dbReference>
<evidence type="ECO:0000256" key="5">
    <source>
        <dbReference type="ARBA" id="ARBA00022617"/>
    </source>
</evidence>
<feature type="transmembrane region" description="Helical" evidence="13">
    <location>
        <begin position="138"/>
        <end position="161"/>
    </location>
</feature>
<dbReference type="Pfam" id="PF01292">
    <property type="entry name" value="Ni_hydr_CYTB"/>
    <property type="match status" value="1"/>
</dbReference>
<dbReference type="PANTHER" id="PTHR30529">
    <property type="entry name" value="CYTOCHROME B561"/>
    <property type="match status" value="1"/>
</dbReference>
<evidence type="ECO:0000256" key="9">
    <source>
        <dbReference type="ARBA" id="ARBA00022989"/>
    </source>
</evidence>
<organism evidence="15 16">
    <name type="scientific">Amaricoccus solimangrovi</name>
    <dbReference type="NCBI Taxonomy" id="2589815"/>
    <lineage>
        <taxon>Bacteria</taxon>
        <taxon>Pseudomonadati</taxon>
        <taxon>Pseudomonadota</taxon>
        <taxon>Alphaproteobacteria</taxon>
        <taxon>Rhodobacterales</taxon>
        <taxon>Paracoccaceae</taxon>
        <taxon>Amaricoccus</taxon>
    </lineage>
</organism>
<feature type="transmembrane region" description="Helical" evidence="13">
    <location>
        <begin position="41"/>
        <end position="61"/>
    </location>
</feature>
<keyword evidence="8" id="KW-0249">Electron transport</keyword>
<dbReference type="OrthoDB" id="8156287at2"/>
<feature type="transmembrane region" description="Helical" evidence="13">
    <location>
        <begin position="9"/>
        <end position="29"/>
    </location>
</feature>
<dbReference type="GO" id="GO:0005886">
    <property type="term" value="C:plasma membrane"/>
    <property type="evidence" value="ECO:0007669"/>
    <property type="project" value="UniProtKB-SubCell"/>
</dbReference>
<proteinExistence type="inferred from homology"/>
<evidence type="ECO:0000256" key="3">
    <source>
        <dbReference type="ARBA" id="ARBA00022448"/>
    </source>
</evidence>
<name>A0A501WK83_9RHOB</name>
<feature type="domain" description="Cytochrome b561 bacterial/Ni-hydrogenase" evidence="14">
    <location>
        <begin position="3"/>
        <end position="172"/>
    </location>
</feature>
<evidence type="ECO:0000256" key="1">
    <source>
        <dbReference type="ARBA" id="ARBA00001970"/>
    </source>
</evidence>
<reference evidence="15 16" key="1">
    <citation type="submission" date="2019-06" db="EMBL/GenBank/DDBJ databases">
        <title>A novel bacterium of genus Amaricoccus, isolated from marine sediment.</title>
        <authorList>
            <person name="Huang H."/>
            <person name="Mo K."/>
            <person name="Hu Y."/>
        </authorList>
    </citation>
    <scope>NUCLEOTIDE SEQUENCE [LARGE SCALE GENOMIC DNA]</scope>
    <source>
        <strain evidence="15 16">HB172011</strain>
    </source>
</reference>
<dbReference type="GO" id="GO:0009055">
    <property type="term" value="F:electron transfer activity"/>
    <property type="evidence" value="ECO:0007669"/>
    <property type="project" value="InterPro"/>
</dbReference>
<dbReference type="GO" id="GO:0022904">
    <property type="term" value="P:respiratory electron transport chain"/>
    <property type="evidence" value="ECO:0007669"/>
    <property type="project" value="InterPro"/>
</dbReference>
<keyword evidence="6 13" id="KW-0812">Transmembrane</keyword>
<dbReference type="EMBL" id="VFRP01000029">
    <property type="protein sequence ID" value="TPE47567.1"/>
    <property type="molecule type" value="Genomic_DNA"/>
</dbReference>
<protein>
    <submittedName>
        <fullName evidence="15">Cytochrome b</fullName>
    </submittedName>
</protein>
<evidence type="ECO:0000313" key="15">
    <source>
        <dbReference type="EMBL" id="TPE47567.1"/>
    </source>
</evidence>
<dbReference type="InterPro" id="IPR011577">
    <property type="entry name" value="Cyt_b561_bac/Ni-Hgenase"/>
</dbReference>
<dbReference type="Proteomes" id="UP000319255">
    <property type="component" value="Unassembled WGS sequence"/>
</dbReference>
<comment type="subcellular location">
    <subcellularLocation>
        <location evidence="2">Cell membrane</location>
        <topology evidence="2">Multi-pass membrane protein</topology>
    </subcellularLocation>
</comment>
<dbReference type="InterPro" id="IPR052168">
    <property type="entry name" value="Cytochrome_b561_oxidase"/>
</dbReference>
<comment type="caution">
    <text evidence="15">The sequence shown here is derived from an EMBL/GenBank/DDBJ whole genome shotgun (WGS) entry which is preliminary data.</text>
</comment>
<keyword evidence="9 13" id="KW-1133">Transmembrane helix</keyword>
<dbReference type="RefSeq" id="WP_140455857.1">
    <property type="nucleotide sequence ID" value="NZ_VFRP01000029.1"/>
</dbReference>
<evidence type="ECO:0000256" key="6">
    <source>
        <dbReference type="ARBA" id="ARBA00022692"/>
    </source>
</evidence>
<dbReference type="GO" id="GO:0020037">
    <property type="term" value="F:heme binding"/>
    <property type="evidence" value="ECO:0007669"/>
    <property type="project" value="TreeGrafter"/>
</dbReference>
<comment type="cofactor">
    <cofactor evidence="1">
        <name>heme b</name>
        <dbReference type="ChEBI" id="CHEBI:60344"/>
    </cofactor>
</comment>
<keyword evidence="11 13" id="KW-0472">Membrane</keyword>
<keyword evidence="16" id="KW-1185">Reference proteome</keyword>
<evidence type="ECO:0000256" key="12">
    <source>
        <dbReference type="ARBA" id="ARBA00037975"/>
    </source>
</evidence>
<dbReference type="GO" id="GO:0046872">
    <property type="term" value="F:metal ion binding"/>
    <property type="evidence" value="ECO:0007669"/>
    <property type="project" value="UniProtKB-KW"/>
</dbReference>
<gene>
    <name evidence="15" type="ORF">FJM51_19740</name>
</gene>
<evidence type="ECO:0000256" key="10">
    <source>
        <dbReference type="ARBA" id="ARBA00023004"/>
    </source>
</evidence>
<evidence type="ECO:0000256" key="4">
    <source>
        <dbReference type="ARBA" id="ARBA00022475"/>
    </source>
</evidence>
<feature type="transmembrane region" description="Helical" evidence="13">
    <location>
        <begin position="81"/>
        <end position="102"/>
    </location>
</feature>
<dbReference type="AlphaFoldDB" id="A0A501WK83"/>
<evidence type="ECO:0000256" key="13">
    <source>
        <dbReference type="SAM" id="Phobius"/>
    </source>
</evidence>
<keyword evidence="3" id="KW-0813">Transport</keyword>
<dbReference type="InterPro" id="IPR016174">
    <property type="entry name" value="Di-haem_cyt_TM"/>
</dbReference>
<dbReference type="Gene3D" id="1.20.950.20">
    <property type="entry name" value="Transmembrane di-heme cytochromes, Chain C"/>
    <property type="match status" value="1"/>
</dbReference>
<keyword evidence="5" id="KW-0349">Heme</keyword>
<comment type="similarity">
    <text evidence="12">Belongs to the cytochrome b561 family.</text>
</comment>
<sequence length="177" mass="19304">MGYGTVSRLFHWTTVLIVLVMIPVGLTMIQDLPRSVQDPLFILHKGLGSVFLTLILARIVWRLRHPPPPLPESIPAAQRRVAALSHALLYLLLLTMAVSGYVRVTTGGFPIELLNALGIPPLFSKHESVSLAAKSVHLTTVIVLIAVIALHVGAALHHALVRRDGVLARMWPPVAPR</sequence>
<evidence type="ECO:0000256" key="2">
    <source>
        <dbReference type="ARBA" id="ARBA00004651"/>
    </source>
</evidence>
<keyword evidence="7" id="KW-0479">Metal-binding</keyword>
<keyword evidence="4" id="KW-1003">Cell membrane</keyword>
<evidence type="ECO:0000313" key="16">
    <source>
        <dbReference type="Proteomes" id="UP000319255"/>
    </source>
</evidence>
<accession>A0A501WK83</accession>